<evidence type="ECO:0000313" key="2">
    <source>
        <dbReference type="EMBL" id="VFK27517.1"/>
    </source>
</evidence>
<sequence length="435" mass="50554">MAKRTKSYKRIEKSYHVFLEYERTGESFSLKEIAEKVGWAGSTVQTYPSKKWHLFITRLPDDRFKVDGLEGNYSLDEYTNLMSQSDRLSNDPKKPALALEVERLVTKARESAILALDIYNRPATLFRTEGFLVMMVIAWRSLLHAIFERDKIDYCYRNDDGTSQLVDGEPRVWDLAGCIKRQWGDKPTPERENLKFAIELRNRIEHRYVPEIDPHVAGECQSLLLNFDELLTTEFGSYFALRESLAMPLQTSRVREGSQMEAIKRFQGNQYDELRDFLDEYRDALGDEIYADPKFSFRVYLIPRLGNHESSSDKAVEFVHAKDMTPDMKKLIALIKEKRAPVANQGRLKPSSVVSSVSKRIGKPFKIYHHTQAWKMYAVRGLGQDPSSCKPKYCQFDEVHGDYVYTDAWVEFLVKKLSSPDEYELLIKYRRQEGS</sequence>
<dbReference type="AlphaFoldDB" id="A0A450XE04"/>
<accession>A0A450XE04</accession>
<gene>
    <name evidence="3" type="ORF">BECKMB1821H_GA0114242_100368</name>
    <name evidence="2" type="ORF">BECKMB1821I_GA0114274_100368</name>
</gene>
<feature type="domain" description="DUF3644" evidence="1">
    <location>
        <begin position="103"/>
        <end position="284"/>
    </location>
</feature>
<proteinExistence type="predicted"/>
<dbReference type="EMBL" id="CAADGH010000003">
    <property type="protein sequence ID" value="VFK74338.1"/>
    <property type="molecule type" value="Genomic_DNA"/>
</dbReference>
<evidence type="ECO:0000259" key="1">
    <source>
        <dbReference type="Pfam" id="PF12358"/>
    </source>
</evidence>
<dbReference type="Pfam" id="PF12358">
    <property type="entry name" value="DUF3644"/>
    <property type="match status" value="1"/>
</dbReference>
<organism evidence="2">
    <name type="scientific">Candidatus Kentrum sp. MB</name>
    <dbReference type="NCBI Taxonomy" id="2138164"/>
    <lineage>
        <taxon>Bacteria</taxon>
        <taxon>Pseudomonadati</taxon>
        <taxon>Pseudomonadota</taxon>
        <taxon>Gammaproteobacteria</taxon>
        <taxon>Candidatus Kentrum</taxon>
    </lineage>
</organism>
<dbReference type="EMBL" id="CAADFQ010000003">
    <property type="protein sequence ID" value="VFK27517.1"/>
    <property type="molecule type" value="Genomic_DNA"/>
</dbReference>
<reference evidence="2" key="1">
    <citation type="submission" date="2019-02" db="EMBL/GenBank/DDBJ databases">
        <authorList>
            <person name="Gruber-Vodicka R. H."/>
            <person name="Seah K. B. B."/>
        </authorList>
    </citation>
    <scope>NUCLEOTIDE SEQUENCE</scope>
    <source>
        <strain evidence="3">BECK_BZ198</strain>
        <strain evidence="2">BECK_BZ199</strain>
    </source>
</reference>
<protein>
    <recommendedName>
        <fullName evidence="1">DUF3644 domain-containing protein</fullName>
    </recommendedName>
</protein>
<dbReference type="InterPro" id="IPR022104">
    <property type="entry name" value="DUF3644"/>
</dbReference>
<name>A0A450XE04_9GAMM</name>
<evidence type="ECO:0000313" key="3">
    <source>
        <dbReference type="EMBL" id="VFK74338.1"/>
    </source>
</evidence>